<evidence type="ECO:0000256" key="2">
    <source>
        <dbReference type="ARBA" id="ARBA00023043"/>
    </source>
</evidence>
<protein>
    <submittedName>
        <fullName evidence="5">Uncharacterized protein</fullName>
    </submittedName>
</protein>
<keyword evidence="6" id="KW-1185">Reference proteome</keyword>
<dbReference type="InterPro" id="IPR002110">
    <property type="entry name" value="Ankyrin_rpt"/>
</dbReference>
<dbReference type="AlphaFoldDB" id="A0AA36MLJ3"/>
<feature type="repeat" description="ANK" evidence="3">
    <location>
        <begin position="145"/>
        <end position="177"/>
    </location>
</feature>
<dbReference type="Proteomes" id="UP001178507">
    <property type="component" value="Unassembled WGS sequence"/>
</dbReference>
<keyword evidence="2 3" id="KW-0040">ANK repeat</keyword>
<feature type="non-terminal residue" evidence="5">
    <location>
        <position position="314"/>
    </location>
</feature>
<accession>A0AA36MLJ3</accession>
<dbReference type="Gene3D" id="1.25.40.20">
    <property type="entry name" value="Ankyrin repeat-containing domain"/>
    <property type="match status" value="1"/>
</dbReference>
<dbReference type="EMBL" id="CAUJNA010000394">
    <property type="protein sequence ID" value="CAJ1376441.1"/>
    <property type="molecule type" value="Genomic_DNA"/>
</dbReference>
<comment type="caution">
    <text evidence="5">The sequence shown here is derived from an EMBL/GenBank/DDBJ whole genome shotgun (WGS) entry which is preliminary data.</text>
</comment>
<dbReference type="Pfam" id="PF12796">
    <property type="entry name" value="Ank_2"/>
    <property type="match status" value="1"/>
</dbReference>
<dbReference type="PROSITE" id="PS50088">
    <property type="entry name" value="ANK_REPEAT"/>
    <property type="match status" value="1"/>
</dbReference>
<keyword evidence="1" id="KW-0677">Repeat</keyword>
<dbReference type="SUPFAM" id="SSF48403">
    <property type="entry name" value="Ankyrin repeat"/>
    <property type="match status" value="1"/>
</dbReference>
<feature type="compositionally biased region" description="Basic and acidic residues" evidence="4">
    <location>
        <begin position="268"/>
        <end position="279"/>
    </location>
</feature>
<evidence type="ECO:0000256" key="4">
    <source>
        <dbReference type="SAM" id="MobiDB-lite"/>
    </source>
</evidence>
<reference evidence="5" key="1">
    <citation type="submission" date="2023-08" db="EMBL/GenBank/DDBJ databases">
        <authorList>
            <person name="Chen Y."/>
            <person name="Shah S."/>
            <person name="Dougan E. K."/>
            <person name="Thang M."/>
            <person name="Chan C."/>
        </authorList>
    </citation>
    <scope>NUCLEOTIDE SEQUENCE</scope>
</reference>
<proteinExistence type="predicted"/>
<evidence type="ECO:0000256" key="3">
    <source>
        <dbReference type="PROSITE-ProRule" id="PRU00023"/>
    </source>
</evidence>
<evidence type="ECO:0000313" key="6">
    <source>
        <dbReference type="Proteomes" id="UP001178507"/>
    </source>
</evidence>
<sequence length="314" mass="34860">MSEAHNIMEWRINKTADTNNVLYVALTGEEYISLEGGYTGLQANMRLSKNQMSTFNRGYQILHLQHHYNKKWQFDEFEQQSVQICELCHYNILDIFKRFKWTNGFAWDYNALINLNDLQAYFGNVAELIEGLRDGEDIEQEDPKDGCRPIHAAIICDQEETLQYLIRQRADVEAAGPGGLQPLALACRCNAPAAVRLLKAAGARGAREGETLERLCHEAGAAKALRALRGDGDDANEGEGVESAPNAPDAPDAPNAPDAPDEPDEPDEPKAYVKAKDPSPSKPCEPWFGSSVNPANMEEEAEQDALALMEVLER</sequence>
<dbReference type="PANTHER" id="PTHR24189:SF72">
    <property type="entry name" value="ANKYRIN REPEAT-CONTAINING DOMAIN-CONTAINING PROTEIN"/>
    <property type="match status" value="1"/>
</dbReference>
<evidence type="ECO:0000256" key="1">
    <source>
        <dbReference type="ARBA" id="ARBA00022737"/>
    </source>
</evidence>
<name>A0AA36MLJ3_9DINO</name>
<organism evidence="5 6">
    <name type="scientific">Effrenium voratum</name>
    <dbReference type="NCBI Taxonomy" id="2562239"/>
    <lineage>
        <taxon>Eukaryota</taxon>
        <taxon>Sar</taxon>
        <taxon>Alveolata</taxon>
        <taxon>Dinophyceae</taxon>
        <taxon>Suessiales</taxon>
        <taxon>Symbiodiniaceae</taxon>
        <taxon>Effrenium</taxon>
    </lineage>
</organism>
<feature type="region of interest" description="Disordered" evidence="4">
    <location>
        <begin position="230"/>
        <end position="302"/>
    </location>
</feature>
<dbReference type="PANTHER" id="PTHR24189">
    <property type="entry name" value="MYOTROPHIN"/>
    <property type="match status" value="1"/>
</dbReference>
<gene>
    <name evidence="5" type="ORF">EVOR1521_LOCUS5511</name>
</gene>
<dbReference type="InterPro" id="IPR050745">
    <property type="entry name" value="Multifunctional_regulatory"/>
</dbReference>
<feature type="compositionally biased region" description="Low complexity" evidence="4">
    <location>
        <begin position="244"/>
        <end position="258"/>
    </location>
</feature>
<evidence type="ECO:0000313" key="5">
    <source>
        <dbReference type="EMBL" id="CAJ1376441.1"/>
    </source>
</evidence>
<dbReference type="InterPro" id="IPR036770">
    <property type="entry name" value="Ankyrin_rpt-contain_sf"/>
</dbReference>